<keyword evidence="4 5" id="KW-0472">Membrane</keyword>
<feature type="transmembrane region" description="Helical" evidence="5">
    <location>
        <begin position="443"/>
        <end position="464"/>
    </location>
</feature>
<protein>
    <submittedName>
        <fullName evidence="6">Uncharacterized protein</fullName>
    </submittedName>
</protein>
<dbReference type="OrthoDB" id="3231000at2759"/>
<dbReference type="Gene3D" id="1.20.58.340">
    <property type="entry name" value="Magnesium transport protein CorA, transmembrane region"/>
    <property type="match status" value="1"/>
</dbReference>
<comment type="subcellular location">
    <subcellularLocation>
        <location evidence="1">Membrane</location>
        <topology evidence="1">Multi-pass membrane protein</topology>
    </subcellularLocation>
</comment>
<proteinExistence type="predicted"/>
<keyword evidence="2 5" id="KW-0812">Transmembrane</keyword>
<name>A0A8K0SFI2_9HYPO</name>
<evidence type="ECO:0000256" key="3">
    <source>
        <dbReference type="ARBA" id="ARBA00022989"/>
    </source>
</evidence>
<dbReference type="AlphaFoldDB" id="A0A8K0SFI2"/>
<evidence type="ECO:0000256" key="2">
    <source>
        <dbReference type="ARBA" id="ARBA00022692"/>
    </source>
</evidence>
<dbReference type="InterPro" id="IPR002523">
    <property type="entry name" value="MgTranspt_CorA/ZnTranspt_ZntB"/>
</dbReference>
<sequence length="478" mass="54749">MAQLIGSIVPGRTWYIIYLHNLASTEMTALLSAWWMQDPPRPGTEANDTQFPHLQWPWSTRDSAVVPLAELKAFLSTKHDRKLCAVHTFEHHDAEWAYRGLFDDSEALLHELKAKPDNALFVVTAAGPEVIQALGYYLDIAPRFFSSGAVPSSTSNHTFDYAAFHLQFMDRYEAGTYPGEFVRMARDAFVFRFGRNTLLEDRHAVTWHVTRFAMVFWTKPTGSGCLVHLDRGSNVVFDGFKRLMVQNETRAWTKFESKFGWGRTVSYMFRIVYHNWDVFLAEADSHVKMLGHAVLYEETNHDRQRELSLTLHRLCSKWTQVRHRISAAKDVARQLTTHPFFGQDGAETMESLLGKMIAGFDQQVKRIEEIDDYTKSLISMVFSLATFSDTAASIQETKVANELAASLRRVAMLTFFYLPLQVSASVFGMNVGEITLEEGALGIWRFVVLSLCLMGFTLIVWIVWSKQRIAERFWKPTR</sequence>
<dbReference type="InterPro" id="IPR045863">
    <property type="entry name" value="CorA_TM1_TM2"/>
</dbReference>
<keyword evidence="7" id="KW-1185">Reference proteome</keyword>
<comment type="caution">
    <text evidence="6">The sequence shown here is derived from an EMBL/GenBank/DDBJ whole genome shotgun (WGS) entry which is preliminary data.</text>
</comment>
<evidence type="ECO:0000256" key="1">
    <source>
        <dbReference type="ARBA" id="ARBA00004141"/>
    </source>
</evidence>
<evidence type="ECO:0000256" key="4">
    <source>
        <dbReference type="ARBA" id="ARBA00023136"/>
    </source>
</evidence>
<dbReference type="Pfam" id="PF01544">
    <property type="entry name" value="CorA"/>
    <property type="match status" value="1"/>
</dbReference>
<evidence type="ECO:0000313" key="6">
    <source>
        <dbReference type="EMBL" id="KAH7304761.1"/>
    </source>
</evidence>
<dbReference type="EMBL" id="JAGPNK010000021">
    <property type="protein sequence ID" value="KAH7304761.1"/>
    <property type="molecule type" value="Genomic_DNA"/>
</dbReference>
<reference evidence="6" key="1">
    <citation type="journal article" date="2021" name="Nat. Commun.">
        <title>Genetic determinants of endophytism in the Arabidopsis root mycobiome.</title>
        <authorList>
            <person name="Mesny F."/>
            <person name="Miyauchi S."/>
            <person name="Thiergart T."/>
            <person name="Pickel B."/>
            <person name="Atanasova L."/>
            <person name="Karlsson M."/>
            <person name="Huettel B."/>
            <person name="Barry K.W."/>
            <person name="Haridas S."/>
            <person name="Chen C."/>
            <person name="Bauer D."/>
            <person name="Andreopoulos W."/>
            <person name="Pangilinan J."/>
            <person name="LaButti K."/>
            <person name="Riley R."/>
            <person name="Lipzen A."/>
            <person name="Clum A."/>
            <person name="Drula E."/>
            <person name="Henrissat B."/>
            <person name="Kohler A."/>
            <person name="Grigoriev I.V."/>
            <person name="Martin F.M."/>
            <person name="Hacquard S."/>
        </authorList>
    </citation>
    <scope>NUCLEOTIDE SEQUENCE</scope>
    <source>
        <strain evidence="6">MPI-CAGE-CH-0235</strain>
    </source>
</reference>
<dbReference type="GO" id="GO:0016020">
    <property type="term" value="C:membrane"/>
    <property type="evidence" value="ECO:0007669"/>
    <property type="project" value="UniProtKB-SubCell"/>
</dbReference>
<dbReference type="SUPFAM" id="SSF144083">
    <property type="entry name" value="Magnesium transport protein CorA, transmembrane region"/>
    <property type="match status" value="1"/>
</dbReference>
<dbReference type="GO" id="GO:0046873">
    <property type="term" value="F:metal ion transmembrane transporter activity"/>
    <property type="evidence" value="ECO:0007669"/>
    <property type="project" value="InterPro"/>
</dbReference>
<evidence type="ECO:0000313" key="7">
    <source>
        <dbReference type="Proteomes" id="UP000813444"/>
    </source>
</evidence>
<organism evidence="6 7">
    <name type="scientific">Stachybotrys elegans</name>
    <dbReference type="NCBI Taxonomy" id="80388"/>
    <lineage>
        <taxon>Eukaryota</taxon>
        <taxon>Fungi</taxon>
        <taxon>Dikarya</taxon>
        <taxon>Ascomycota</taxon>
        <taxon>Pezizomycotina</taxon>
        <taxon>Sordariomycetes</taxon>
        <taxon>Hypocreomycetidae</taxon>
        <taxon>Hypocreales</taxon>
        <taxon>Stachybotryaceae</taxon>
        <taxon>Stachybotrys</taxon>
    </lineage>
</organism>
<gene>
    <name evidence="6" type="ORF">B0I35DRAFT_444865</name>
</gene>
<accession>A0A8K0SFI2</accession>
<dbReference type="Proteomes" id="UP000813444">
    <property type="component" value="Unassembled WGS sequence"/>
</dbReference>
<keyword evidence="3 5" id="KW-1133">Transmembrane helix</keyword>
<evidence type="ECO:0000256" key="5">
    <source>
        <dbReference type="SAM" id="Phobius"/>
    </source>
</evidence>